<evidence type="ECO:0000256" key="5">
    <source>
        <dbReference type="ARBA" id="ARBA00022963"/>
    </source>
</evidence>
<name>A0A9D6V7N1_9BACT</name>
<dbReference type="CDD" id="cd09170">
    <property type="entry name" value="PLDc_Nuc"/>
    <property type="match status" value="1"/>
</dbReference>
<dbReference type="Gene3D" id="3.30.870.10">
    <property type="entry name" value="Endonuclease Chain A"/>
    <property type="match status" value="1"/>
</dbReference>
<dbReference type="GO" id="GO:0016891">
    <property type="term" value="F:RNA endonuclease activity producing 5'-phosphomonoesters, hydrolytic mechanism"/>
    <property type="evidence" value="ECO:0007669"/>
    <property type="project" value="TreeGrafter"/>
</dbReference>
<evidence type="ECO:0000256" key="6">
    <source>
        <dbReference type="ARBA" id="ARBA00023098"/>
    </source>
</evidence>
<reference evidence="9" key="1">
    <citation type="submission" date="2020-07" db="EMBL/GenBank/DDBJ databases">
        <title>Huge and variable diversity of episymbiotic CPR bacteria and DPANN archaea in groundwater ecosystems.</title>
        <authorList>
            <person name="He C.Y."/>
            <person name="Keren R."/>
            <person name="Whittaker M."/>
            <person name="Farag I.F."/>
            <person name="Doudna J."/>
            <person name="Cate J.H.D."/>
            <person name="Banfield J.F."/>
        </authorList>
    </citation>
    <scope>NUCLEOTIDE SEQUENCE</scope>
    <source>
        <strain evidence="9">NC_groundwater_1664_Pr3_B-0.1um_52_9</strain>
    </source>
</reference>
<dbReference type="Proteomes" id="UP000807825">
    <property type="component" value="Unassembled WGS sequence"/>
</dbReference>
<dbReference type="PANTHER" id="PTHR43856">
    <property type="entry name" value="CARDIOLIPIN HYDROLASE"/>
    <property type="match status" value="1"/>
</dbReference>
<evidence type="ECO:0000256" key="7">
    <source>
        <dbReference type="SAM" id="SignalP"/>
    </source>
</evidence>
<organism evidence="9 10">
    <name type="scientific">Desulfomonile tiedjei</name>
    <dbReference type="NCBI Taxonomy" id="2358"/>
    <lineage>
        <taxon>Bacteria</taxon>
        <taxon>Pseudomonadati</taxon>
        <taxon>Thermodesulfobacteriota</taxon>
        <taxon>Desulfomonilia</taxon>
        <taxon>Desulfomonilales</taxon>
        <taxon>Desulfomonilaceae</taxon>
        <taxon>Desulfomonile</taxon>
    </lineage>
</organism>
<proteinExistence type="inferred from homology"/>
<evidence type="ECO:0000259" key="8">
    <source>
        <dbReference type="PROSITE" id="PS50035"/>
    </source>
</evidence>
<dbReference type="GO" id="GO:0006793">
    <property type="term" value="P:phosphorus metabolic process"/>
    <property type="evidence" value="ECO:0007669"/>
    <property type="project" value="UniProtKB-ARBA"/>
</dbReference>
<evidence type="ECO:0000256" key="4">
    <source>
        <dbReference type="ARBA" id="ARBA00022801"/>
    </source>
</evidence>
<evidence type="ECO:0000256" key="3">
    <source>
        <dbReference type="ARBA" id="ARBA00012027"/>
    </source>
</evidence>
<sequence>MTIRALARLVLFVAVICTPAYSADLILDNAPTKVLFSPKGGCAAAIVSEIRSAKSQILVQAYSFTSVPIAKALVDAHKRGVKIEVILDKSQRAEKYTSATFLANSGIPTYIDGHHALAHDKVMILDRAVVITGSFNFTRAAEESNAENIIFLRSEELTELYEANWRRHKGHSEPYEARN</sequence>
<dbReference type="EC" id="3.1.4.4" evidence="3"/>
<keyword evidence="6" id="KW-0443">Lipid metabolism</keyword>
<keyword evidence="7" id="KW-0732">Signal</keyword>
<dbReference type="InterPro" id="IPR051406">
    <property type="entry name" value="PLD_domain"/>
</dbReference>
<feature type="domain" description="PLD phosphodiesterase" evidence="8">
    <location>
        <begin position="114"/>
        <end position="141"/>
    </location>
</feature>
<dbReference type="AlphaFoldDB" id="A0A9D6V7N1"/>
<keyword evidence="5" id="KW-0442">Lipid degradation</keyword>
<dbReference type="InterPro" id="IPR001736">
    <property type="entry name" value="PLipase_D/transphosphatidylase"/>
</dbReference>
<feature type="chain" id="PRO_5038956801" description="phospholipase D" evidence="7">
    <location>
        <begin position="23"/>
        <end position="179"/>
    </location>
</feature>
<evidence type="ECO:0000256" key="2">
    <source>
        <dbReference type="ARBA" id="ARBA00008664"/>
    </source>
</evidence>
<dbReference type="EMBL" id="JACRDE010000582">
    <property type="protein sequence ID" value="MBI5252228.1"/>
    <property type="molecule type" value="Genomic_DNA"/>
</dbReference>
<gene>
    <name evidence="9" type="ORF">HY912_22265</name>
</gene>
<evidence type="ECO:0000256" key="1">
    <source>
        <dbReference type="ARBA" id="ARBA00000798"/>
    </source>
</evidence>
<evidence type="ECO:0000313" key="9">
    <source>
        <dbReference type="EMBL" id="MBI5252228.1"/>
    </source>
</evidence>
<dbReference type="GO" id="GO:0016042">
    <property type="term" value="P:lipid catabolic process"/>
    <property type="evidence" value="ECO:0007669"/>
    <property type="project" value="UniProtKB-KW"/>
</dbReference>
<dbReference type="Pfam" id="PF13091">
    <property type="entry name" value="PLDc_2"/>
    <property type="match status" value="1"/>
</dbReference>
<comment type="catalytic activity">
    <reaction evidence="1">
        <text>a 1,2-diacyl-sn-glycero-3-phosphocholine + H2O = a 1,2-diacyl-sn-glycero-3-phosphate + choline + H(+)</text>
        <dbReference type="Rhea" id="RHEA:14445"/>
        <dbReference type="ChEBI" id="CHEBI:15354"/>
        <dbReference type="ChEBI" id="CHEBI:15377"/>
        <dbReference type="ChEBI" id="CHEBI:15378"/>
        <dbReference type="ChEBI" id="CHEBI:57643"/>
        <dbReference type="ChEBI" id="CHEBI:58608"/>
        <dbReference type="EC" id="3.1.4.4"/>
    </reaction>
</comment>
<accession>A0A9D6V7N1</accession>
<dbReference type="InterPro" id="IPR025202">
    <property type="entry name" value="PLD-like_dom"/>
</dbReference>
<keyword evidence="4" id="KW-0378">Hydrolase</keyword>
<evidence type="ECO:0000313" key="10">
    <source>
        <dbReference type="Proteomes" id="UP000807825"/>
    </source>
</evidence>
<dbReference type="GO" id="GO:0004630">
    <property type="term" value="F:phospholipase D activity"/>
    <property type="evidence" value="ECO:0007669"/>
    <property type="project" value="UniProtKB-EC"/>
</dbReference>
<feature type="signal peptide" evidence="7">
    <location>
        <begin position="1"/>
        <end position="22"/>
    </location>
</feature>
<dbReference type="SUPFAM" id="SSF56024">
    <property type="entry name" value="Phospholipase D/nuclease"/>
    <property type="match status" value="1"/>
</dbReference>
<comment type="similarity">
    <text evidence="2">Belongs to the phospholipase D family.</text>
</comment>
<dbReference type="PROSITE" id="PS50035">
    <property type="entry name" value="PLD"/>
    <property type="match status" value="1"/>
</dbReference>
<dbReference type="PANTHER" id="PTHR43856:SF1">
    <property type="entry name" value="MITOCHONDRIAL CARDIOLIPIN HYDROLASE"/>
    <property type="match status" value="1"/>
</dbReference>
<comment type="caution">
    <text evidence="9">The sequence shown here is derived from an EMBL/GenBank/DDBJ whole genome shotgun (WGS) entry which is preliminary data.</text>
</comment>
<protein>
    <recommendedName>
        <fullName evidence="3">phospholipase D</fullName>
        <ecNumber evidence="3">3.1.4.4</ecNumber>
    </recommendedName>
</protein>